<dbReference type="GO" id="GO:0004029">
    <property type="term" value="F:aldehyde dehydrogenase (NAD+) activity"/>
    <property type="evidence" value="ECO:0007669"/>
    <property type="project" value="TreeGrafter"/>
</dbReference>
<dbReference type="Proteomes" id="UP000235371">
    <property type="component" value="Unassembled WGS sequence"/>
</dbReference>
<dbReference type="InterPro" id="IPR015590">
    <property type="entry name" value="Aldehyde_DH_dom"/>
</dbReference>
<dbReference type="SUPFAM" id="SSF53720">
    <property type="entry name" value="ALDH-like"/>
    <property type="match status" value="1"/>
</dbReference>
<dbReference type="AlphaFoldDB" id="A0A2J6TGY9"/>
<dbReference type="Pfam" id="PF00171">
    <property type="entry name" value="Aldedh"/>
    <property type="match status" value="1"/>
</dbReference>
<accession>A0A2J6TGY9</accession>
<evidence type="ECO:0000256" key="3">
    <source>
        <dbReference type="SAM" id="Phobius"/>
    </source>
</evidence>
<dbReference type="PANTHER" id="PTHR43570">
    <property type="entry name" value="ALDEHYDE DEHYDROGENASE"/>
    <property type="match status" value="1"/>
</dbReference>
<reference evidence="5 6" key="1">
    <citation type="submission" date="2016-04" db="EMBL/GenBank/DDBJ databases">
        <title>A degradative enzymes factory behind the ericoid mycorrhizal symbiosis.</title>
        <authorList>
            <consortium name="DOE Joint Genome Institute"/>
            <person name="Martino E."/>
            <person name="Morin E."/>
            <person name="Grelet G."/>
            <person name="Kuo A."/>
            <person name="Kohler A."/>
            <person name="Daghino S."/>
            <person name="Barry K."/>
            <person name="Choi C."/>
            <person name="Cichocki N."/>
            <person name="Clum A."/>
            <person name="Copeland A."/>
            <person name="Hainaut M."/>
            <person name="Haridas S."/>
            <person name="Labutti K."/>
            <person name="Lindquist E."/>
            <person name="Lipzen A."/>
            <person name="Khouja H.-R."/>
            <person name="Murat C."/>
            <person name="Ohm R."/>
            <person name="Olson A."/>
            <person name="Spatafora J."/>
            <person name="Veneault-Fourrey C."/>
            <person name="Henrissat B."/>
            <person name="Grigoriev I."/>
            <person name="Martin F."/>
            <person name="Perotto S."/>
        </authorList>
    </citation>
    <scope>NUCLEOTIDE SEQUENCE [LARGE SCALE GENOMIC DNA]</scope>
    <source>
        <strain evidence="5 6">E</strain>
    </source>
</reference>
<keyword evidence="3" id="KW-0812">Transmembrane</keyword>
<dbReference type="InterPro" id="IPR016161">
    <property type="entry name" value="Ald_DH/histidinol_DH"/>
</dbReference>
<evidence type="ECO:0000313" key="6">
    <source>
        <dbReference type="Proteomes" id="UP000235371"/>
    </source>
</evidence>
<comment type="similarity">
    <text evidence="1">Belongs to the aldehyde dehydrogenase family.</text>
</comment>
<evidence type="ECO:0000259" key="4">
    <source>
        <dbReference type="Pfam" id="PF00171"/>
    </source>
</evidence>
<dbReference type="InterPro" id="IPR012394">
    <property type="entry name" value="Aldehyde_DH_NAD(P)"/>
</dbReference>
<dbReference type="GO" id="GO:0006081">
    <property type="term" value="P:aldehyde metabolic process"/>
    <property type="evidence" value="ECO:0007669"/>
    <property type="project" value="InterPro"/>
</dbReference>
<dbReference type="InParanoid" id="A0A2J6TGY9"/>
<protein>
    <recommendedName>
        <fullName evidence="4">Aldehyde dehydrogenase domain-containing protein</fullName>
    </recommendedName>
</protein>
<evidence type="ECO:0000256" key="2">
    <source>
        <dbReference type="ARBA" id="ARBA00023002"/>
    </source>
</evidence>
<feature type="transmembrane region" description="Helical" evidence="3">
    <location>
        <begin position="456"/>
        <end position="477"/>
    </location>
</feature>
<dbReference type="PANTHER" id="PTHR43570:SF16">
    <property type="entry name" value="ALDEHYDE DEHYDROGENASE TYPE III, ISOFORM Q"/>
    <property type="match status" value="1"/>
</dbReference>
<dbReference type="GeneID" id="36585988"/>
<dbReference type="RefSeq" id="XP_024739158.1">
    <property type="nucleotide sequence ID" value="XM_024877911.1"/>
</dbReference>
<dbReference type="Gene3D" id="3.40.605.10">
    <property type="entry name" value="Aldehyde Dehydrogenase, Chain A, domain 1"/>
    <property type="match status" value="1"/>
</dbReference>
<keyword evidence="2" id="KW-0560">Oxidoreductase</keyword>
<dbReference type="STRING" id="1095630.A0A2J6TGY9"/>
<dbReference type="GO" id="GO:0005737">
    <property type="term" value="C:cytoplasm"/>
    <property type="evidence" value="ECO:0007669"/>
    <property type="project" value="TreeGrafter"/>
</dbReference>
<keyword evidence="3" id="KW-1133">Transmembrane helix</keyword>
<dbReference type="OrthoDB" id="5596991at2759"/>
<dbReference type="InterPro" id="IPR016162">
    <property type="entry name" value="Ald_DH_N"/>
</dbReference>
<gene>
    <name evidence="5" type="ORF">K444DRAFT_585332</name>
</gene>
<name>A0A2J6TGY9_9HELO</name>
<keyword evidence="6" id="KW-1185">Reference proteome</keyword>
<dbReference type="EMBL" id="KZ613783">
    <property type="protein sequence ID" value="PMD62254.1"/>
    <property type="molecule type" value="Genomic_DNA"/>
</dbReference>
<sequence>MASDFQTAFEVLRGSVTEGRAENMRYRQNELYSLHLVLRENAEPICEAITKDHAGPTVKAETEFFLAMDAVRISYERLDFDKSMAEEYFVKFGKDNRERRAALGLVAIRPSRHNRFYSVITPLVAALQAGNCVIIELGRSSPAVDGVLLDILPKALDRDTFHIITDKIGEQYKDHINLLVDQDTSEISSPAKGLQSPPQGRTVCFLDRTGDVELAAKTITSSRTLPDFSSPYSPDLVLVNEYLKENFIARCLDFATQVEPSCPSKAASSDDLEFQKILKQTEARGEVAIHKRNNDFSIIELKIRSSKFTTLKVKGPYILLLPTTGIVDSVTLQRSLPTLLSSYIFASPSASKFIAEQIPSHATYINQVPPQLLSILALPTIFSKLTRESVGPPSPTNHSHALHPRFTSDMFSTPRPQFITPPATLPAPSKLMEIALKQLKPTRQRPGHAIGFFEQGILLGLTSTALVVLPLLGWGAFKAVKFGLRYL</sequence>
<proteinExistence type="inferred from homology"/>
<keyword evidence="3" id="KW-0472">Membrane</keyword>
<feature type="domain" description="Aldehyde dehydrogenase" evidence="4">
    <location>
        <begin position="20"/>
        <end position="167"/>
    </location>
</feature>
<evidence type="ECO:0000313" key="5">
    <source>
        <dbReference type="EMBL" id="PMD62254.1"/>
    </source>
</evidence>
<evidence type="ECO:0000256" key="1">
    <source>
        <dbReference type="ARBA" id="ARBA00009986"/>
    </source>
</evidence>
<organism evidence="5 6">
    <name type="scientific">Hyaloscypha bicolor E</name>
    <dbReference type="NCBI Taxonomy" id="1095630"/>
    <lineage>
        <taxon>Eukaryota</taxon>
        <taxon>Fungi</taxon>
        <taxon>Dikarya</taxon>
        <taxon>Ascomycota</taxon>
        <taxon>Pezizomycotina</taxon>
        <taxon>Leotiomycetes</taxon>
        <taxon>Helotiales</taxon>
        <taxon>Hyaloscyphaceae</taxon>
        <taxon>Hyaloscypha</taxon>
        <taxon>Hyaloscypha bicolor</taxon>
    </lineage>
</organism>